<dbReference type="Gene3D" id="3.20.20.100">
    <property type="entry name" value="NADP-dependent oxidoreductase domain"/>
    <property type="match status" value="1"/>
</dbReference>
<dbReference type="AlphaFoldDB" id="A0A2R5FW14"/>
<dbReference type="RefSeq" id="WP_219930050.1">
    <property type="nucleotide sequence ID" value="NZ_BDUD01000001.1"/>
</dbReference>
<dbReference type="Pfam" id="PF00248">
    <property type="entry name" value="Aldo_ket_red"/>
    <property type="match status" value="1"/>
</dbReference>
<evidence type="ECO:0000313" key="3">
    <source>
        <dbReference type="EMBL" id="GBG20021.1"/>
    </source>
</evidence>
<dbReference type="InterPro" id="IPR053135">
    <property type="entry name" value="AKR2_Oxidoreductase"/>
</dbReference>
<gene>
    <name evidence="3" type="ORF">NIES4072_36900</name>
</gene>
<sequence length="191" mass="21383">MVERNNDEAAQKHLPLEVKRRHFLKEIGFIGAGTGAIFADHILNANPEVEAAEVPASSTTPTNSTNTGEIPLRPLGKTGVKVSAIALGGATLGQAKSKEEAIRITHEAIDNGITFMDNAWEYNKHRSEEWMGEALQGRRDKVFLMTKVCTHGRDRKVAMQQLEESLRRVVTPQEAIALCHEFTDRYTRQWY</sequence>
<organism evidence="3 4">
    <name type="scientific">Nostoc commune NIES-4072</name>
    <dbReference type="NCBI Taxonomy" id="2005467"/>
    <lineage>
        <taxon>Bacteria</taxon>
        <taxon>Bacillati</taxon>
        <taxon>Cyanobacteriota</taxon>
        <taxon>Cyanophyceae</taxon>
        <taxon>Nostocales</taxon>
        <taxon>Nostocaceae</taxon>
        <taxon>Nostoc</taxon>
    </lineage>
</organism>
<dbReference type="PANTHER" id="PTHR43312:SF1">
    <property type="entry name" value="NADP-DEPENDENT OXIDOREDUCTASE DOMAIN-CONTAINING PROTEIN"/>
    <property type="match status" value="1"/>
</dbReference>
<dbReference type="EMBL" id="BDUD01000001">
    <property type="protein sequence ID" value="GBG20021.1"/>
    <property type="molecule type" value="Genomic_DNA"/>
</dbReference>
<accession>A0A2R5FW14</accession>
<evidence type="ECO:0000256" key="1">
    <source>
        <dbReference type="SAM" id="MobiDB-lite"/>
    </source>
</evidence>
<dbReference type="Proteomes" id="UP000245124">
    <property type="component" value="Unassembled WGS sequence"/>
</dbReference>
<dbReference type="InterPro" id="IPR036812">
    <property type="entry name" value="NAD(P)_OxRdtase_dom_sf"/>
</dbReference>
<evidence type="ECO:0000313" key="4">
    <source>
        <dbReference type="Proteomes" id="UP000245124"/>
    </source>
</evidence>
<reference evidence="3 4" key="1">
    <citation type="submission" date="2017-06" db="EMBL/GenBank/DDBJ databases">
        <title>Genome sequencing of cyanobaciteial culture collection at National Institute for Environmental Studies (NIES).</title>
        <authorList>
            <person name="Hirose Y."/>
            <person name="Shimura Y."/>
            <person name="Fujisawa T."/>
            <person name="Nakamura Y."/>
            <person name="Kawachi M."/>
        </authorList>
    </citation>
    <scope>NUCLEOTIDE SEQUENCE [LARGE SCALE GENOMIC DNA]</scope>
    <source>
        <strain evidence="3 4">NIES-4072</strain>
    </source>
</reference>
<dbReference type="PANTHER" id="PTHR43312">
    <property type="entry name" value="D-THREO-ALDOSE 1-DEHYDROGENASE"/>
    <property type="match status" value="1"/>
</dbReference>
<feature type="compositionally biased region" description="Low complexity" evidence="1">
    <location>
        <begin position="54"/>
        <end position="67"/>
    </location>
</feature>
<proteinExistence type="predicted"/>
<keyword evidence="4" id="KW-1185">Reference proteome</keyword>
<name>A0A2R5FW14_NOSCO</name>
<dbReference type="SUPFAM" id="SSF51430">
    <property type="entry name" value="NAD(P)-linked oxidoreductase"/>
    <property type="match status" value="1"/>
</dbReference>
<feature type="region of interest" description="Disordered" evidence="1">
    <location>
        <begin position="54"/>
        <end position="73"/>
    </location>
</feature>
<protein>
    <submittedName>
        <fullName evidence="3">Putative oxidoreductase</fullName>
    </submittedName>
</protein>
<comment type="caution">
    <text evidence="3">The sequence shown here is derived from an EMBL/GenBank/DDBJ whole genome shotgun (WGS) entry which is preliminary data.</text>
</comment>
<evidence type="ECO:0000259" key="2">
    <source>
        <dbReference type="Pfam" id="PF00248"/>
    </source>
</evidence>
<feature type="domain" description="NADP-dependent oxidoreductase" evidence="2">
    <location>
        <begin position="85"/>
        <end position="180"/>
    </location>
</feature>
<dbReference type="InterPro" id="IPR023210">
    <property type="entry name" value="NADP_OxRdtase_dom"/>
</dbReference>